<organism evidence="1">
    <name type="scientific">Podoviridae sp. ctKS020</name>
    <dbReference type="NCBI Taxonomy" id="2826552"/>
    <lineage>
        <taxon>Viruses</taxon>
        <taxon>Duplodnaviria</taxon>
        <taxon>Heunggongvirae</taxon>
        <taxon>Uroviricota</taxon>
        <taxon>Caudoviricetes</taxon>
    </lineage>
</organism>
<accession>A0A8S5QSK2</accession>
<protein>
    <submittedName>
        <fullName evidence="1">UPF0339 protein</fullName>
    </submittedName>
</protein>
<reference evidence="1" key="1">
    <citation type="journal article" date="2021" name="Proc. Natl. Acad. Sci. U.S.A.">
        <title>A Catalog of Tens of Thousands of Viruses from Human Metagenomes Reveals Hidden Associations with Chronic Diseases.</title>
        <authorList>
            <person name="Tisza M.J."/>
            <person name="Buck C.B."/>
        </authorList>
    </citation>
    <scope>NUCLEOTIDE SEQUENCE</scope>
    <source>
        <strain evidence="1">CtKS020</strain>
    </source>
</reference>
<sequence length="63" mass="7344">MKKINEVKKIGTLSKDEIIYEIYQLGNATFRYWRIAGGKTIRSEKSFDSEKECIDDIMSIPEI</sequence>
<proteinExistence type="predicted"/>
<name>A0A8S5QSK2_9CAUD</name>
<dbReference type="EMBL" id="BK015730">
    <property type="protein sequence ID" value="DAE22271.1"/>
    <property type="molecule type" value="Genomic_DNA"/>
</dbReference>
<evidence type="ECO:0000313" key="1">
    <source>
        <dbReference type="EMBL" id="DAE22271.1"/>
    </source>
</evidence>